<dbReference type="Proteomes" id="UP000504610">
    <property type="component" value="Chromosome 3"/>
</dbReference>
<dbReference type="GeneID" id="108845038"/>
<accession>A0A9W3DER8</accession>
<keyword evidence="4" id="KW-1185">Reference proteome</keyword>
<dbReference type="RefSeq" id="XP_056862228.1">
    <property type="nucleotide sequence ID" value="XM_057006248.1"/>
</dbReference>
<evidence type="ECO:0000259" key="3">
    <source>
        <dbReference type="Pfam" id="PF22936"/>
    </source>
</evidence>
<evidence type="ECO:0000313" key="4">
    <source>
        <dbReference type="Proteomes" id="UP000504610"/>
    </source>
</evidence>
<feature type="compositionally biased region" description="Polar residues" evidence="1">
    <location>
        <begin position="336"/>
        <end position="347"/>
    </location>
</feature>
<reference evidence="5" key="2">
    <citation type="submission" date="2025-08" db="UniProtKB">
        <authorList>
            <consortium name="RefSeq"/>
        </authorList>
    </citation>
    <scope>IDENTIFICATION</scope>
    <source>
        <tissue evidence="5">Leaf</tissue>
    </source>
</reference>
<organism evidence="4 5">
    <name type="scientific">Raphanus sativus</name>
    <name type="common">Radish</name>
    <name type="synonym">Raphanus raphanistrum var. sativus</name>
    <dbReference type="NCBI Taxonomy" id="3726"/>
    <lineage>
        <taxon>Eukaryota</taxon>
        <taxon>Viridiplantae</taxon>
        <taxon>Streptophyta</taxon>
        <taxon>Embryophyta</taxon>
        <taxon>Tracheophyta</taxon>
        <taxon>Spermatophyta</taxon>
        <taxon>Magnoliopsida</taxon>
        <taxon>eudicotyledons</taxon>
        <taxon>Gunneridae</taxon>
        <taxon>Pentapetalae</taxon>
        <taxon>rosids</taxon>
        <taxon>malvids</taxon>
        <taxon>Brassicales</taxon>
        <taxon>Brassicaceae</taxon>
        <taxon>Brassiceae</taxon>
        <taxon>Raphanus</taxon>
    </lineage>
</organism>
<proteinExistence type="predicted"/>
<dbReference type="Pfam" id="PF14244">
    <property type="entry name" value="Retrotran_gag_3"/>
    <property type="match status" value="1"/>
</dbReference>
<dbReference type="PANTHER" id="PTHR37610">
    <property type="entry name" value="CCHC-TYPE DOMAIN-CONTAINING PROTEIN"/>
    <property type="match status" value="1"/>
</dbReference>
<dbReference type="PANTHER" id="PTHR37610:SF97">
    <property type="entry name" value="RETROTRANSPOSON GAG DOMAIN-CONTAINING PROTEIN"/>
    <property type="match status" value="1"/>
</dbReference>
<gene>
    <name evidence="5" type="primary">LOC108845038</name>
</gene>
<sequence length="494" mass="55469">MAATESALTTSPSTSTDSSGIYYLHPSDNPGALITSVLLRGDNYTEWATELSNSIQAKRKLGFINGTIPKPASEPDLSKWLATNSMLVGWIRTAIDPKIRSTFTFVPDAHKLWENLQRRFSVKNGVRIHQLRDEINTCQKDGQTVIEYFGRLSKLWEELDHLKTPRACSCEASTDIEKEREEIRVHKFLFGLDESRFRNIRSQIIDEDPLPDINNVYSRVIREEQHNNTARSKETKTDAIGFSVQTETPKSDSTQLAAVTTRFRDPNRMCSHCSKKGHDNTECFQLHGYPEWWYEQKNNASATGSTYGSSQRGRGGRFSNNSNRGRGRSNSARAVSHNTTTTNANNDPIGQITQLLQLLQNSKSTISTEKLSGKPTLKDVIIDTGASHHMTGDLSILTDLIDIIPSSVKFPNGRYSQATKKGTLVLSEHYYLKDVLYVPEFTCTLISVSRLLKQTGCIAIFTDTLCVLHDRFTKTQIGTGEEREGVYYFTGVIH</sequence>
<feature type="domain" description="Retrovirus-related Pol polyprotein from transposon TNT 1-94-like beta-barrel" evidence="3">
    <location>
        <begin position="381"/>
        <end position="453"/>
    </location>
</feature>
<reference evidence="4" key="1">
    <citation type="journal article" date="2019" name="Database">
        <title>The radish genome database (RadishGD): an integrated information resource for radish genomics.</title>
        <authorList>
            <person name="Yu H.J."/>
            <person name="Baek S."/>
            <person name="Lee Y.J."/>
            <person name="Cho A."/>
            <person name="Mun J.H."/>
        </authorList>
    </citation>
    <scope>NUCLEOTIDE SEQUENCE [LARGE SCALE GENOMIC DNA]</scope>
    <source>
        <strain evidence="4">cv. WK10039</strain>
    </source>
</reference>
<dbReference type="InterPro" id="IPR054722">
    <property type="entry name" value="PolX-like_BBD"/>
</dbReference>
<evidence type="ECO:0000256" key="1">
    <source>
        <dbReference type="SAM" id="MobiDB-lite"/>
    </source>
</evidence>
<feature type="compositionally biased region" description="Low complexity" evidence="1">
    <location>
        <begin position="304"/>
        <end position="333"/>
    </location>
</feature>
<feature type="compositionally biased region" description="Low complexity" evidence="1">
    <location>
        <begin position="1"/>
        <end position="19"/>
    </location>
</feature>
<evidence type="ECO:0000313" key="5">
    <source>
        <dbReference type="RefSeq" id="XP_056862228.1"/>
    </source>
</evidence>
<evidence type="ECO:0000259" key="2">
    <source>
        <dbReference type="Pfam" id="PF14244"/>
    </source>
</evidence>
<protein>
    <submittedName>
        <fullName evidence="5">Uncharacterized protein LOC108845038</fullName>
    </submittedName>
</protein>
<dbReference type="AlphaFoldDB" id="A0A9W3DER8"/>
<name>A0A9W3DER8_RAPSA</name>
<feature type="domain" description="Retrotransposon Copia-like N-terminal" evidence="2">
    <location>
        <begin position="25"/>
        <end position="72"/>
    </location>
</feature>
<dbReference type="Pfam" id="PF22936">
    <property type="entry name" value="Pol_BBD"/>
    <property type="match status" value="1"/>
</dbReference>
<dbReference type="KEGG" id="rsz:108845038"/>
<feature type="region of interest" description="Disordered" evidence="1">
    <location>
        <begin position="1"/>
        <end position="21"/>
    </location>
</feature>
<dbReference type="InterPro" id="IPR029472">
    <property type="entry name" value="Copia-like_N"/>
</dbReference>
<dbReference type="OrthoDB" id="1112175at2759"/>
<feature type="region of interest" description="Disordered" evidence="1">
    <location>
        <begin position="301"/>
        <end position="347"/>
    </location>
</feature>